<evidence type="ECO:0000313" key="2">
    <source>
        <dbReference type="EMBL" id="PTW52226.1"/>
    </source>
</evidence>
<protein>
    <submittedName>
        <fullName evidence="2">Uncharacterized protein</fullName>
    </submittedName>
</protein>
<organism evidence="2 3">
    <name type="scientific">Rhodovulum kholense</name>
    <dbReference type="NCBI Taxonomy" id="453584"/>
    <lineage>
        <taxon>Bacteria</taxon>
        <taxon>Pseudomonadati</taxon>
        <taxon>Pseudomonadota</taxon>
        <taxon>Alphaproteobacteria</taxon>
        <taxon>Rhodobacterales</taxon>
        <taxon>Paracoccaceae</taxon>
        <taxon>Rhodovulum</taxon>
    </lineage>
</organism>
<sequence length="429" mass="45319">MYALAFHRVPEPACGFRSARSPVSAASGAWLRHIRSRRRPAARLFSPMSPEGNRSSGSPPAGQPPRAASCAPHDAGAASRVATGRALVTACLRPPRAARLSQRQAIRPPPVDAVTGPVQDCVGAGGLVDDAAPGPGRQLADDDGDAVAVPDDPHEVAPRGPAVGRSGPISGSGRPGRRNSRGMRPPPGSARVLQKGAARGGAGRSSRSDRRPAPGRLADFAAEDSFAPILREVAAIPTPPAIRSAAGRVDRNRKLPDHPTRRLTIARHVQPPRSHADILPRPVFHWTMGALHRFRCSTRSRRRSPQSEKEAGPACCRISGRAGRIAVAGSASAGWIQNGTAAFAELPRRYGRDRIVADAADAQDRTAPEGEEWRPVTAPSGSERWNGRPVRPSEGSARNARAQVPVHWRLGPDTGTGSDLHLAFAASLR</sequence>
<comment type="caution">
    <text evidence="2">The sequence shown here is derived from an EMBL/GenBank/DDBJ whole genome shotgun (WGS) entry which is preliminary data.</text>
</comment>
<feature type="region of interest" description="Disordered" evidence="1">
    <location>
        <begin position="43"/>
        <end position="76"/>
    </location>
</feature>
<gene>
    <name evidence="2" type="ORF">C8N38_101531</name>
</gene>
<feature type="region of interest" description="Disordered" evidence="1">
    <location>
        <begin position="98"/>
        <end position="215"/>
    </location>
</feature>
<reference evidence="2 3" key="1">
    <citation type="submission" date="2018-04" db="EMBL/GenBank/DDBJ databases">
        <title>Genomic Encyclopedia of Archaeal and Bacterial Type Strains, Phase II (KMG-II): from individual species to whole genera.</title>
        <authorList>
            <person name="Goeker M."/>
        </authorList>
    </citation>
    <scope>NUCLEOTIDE SEQUENCE [LARGE SCALE GENOMIC DNA]</scope>
    <source>
        <strain evidence="2 3">DSM 19783</strain>
    </source>
</reference>
<dbReference type="EMBL" id="QAYC01000001">
    <property type="protein sequence ID" value="PTW52226.1"/>
    <property type="molecule type" value="Genomic_DNA"/>
</dbReference>
<evidence type="ECO:0000256" key="1">
    <source>
        <dbReference type="SAM" id="MobiDB-lite"/>
    </source>
</evidence>
<evidence type="ECO:0000313" key="3">
    <source>
        <dbReference type="Proteomes" id="UP000244037"/>
    </source>
</evidence>
<feature type="region of interest" description="Disordered" evidence="1">
    <location>
        <begin position="361"/>
        <end position="403"/>
    </location>
</feature>
<accession>A0A8E2VN98</accession>
<dbReference type="Proteomes" id="UP000244037">
    <property type="component" value="Unassembled WGS sequence"/>
</dbReference>
<name>A0A8E2VN98_9RHOB</name>
<dbReference type="AlphaFoldDB" id="A0A8E2VN98"/>
<proteinExistence type="predicted"/>
<keyword evidence="3" id="KW-1185">Reference proteome</keyword>
<feature type="compositionally biased region" description="Basic and acidic residues" evidence="1">
    <location>
        <begin position="361"/>
        <end position="374"/>
    </location>
</feature>